<dbReference type="Pfam" id="PF02631">
    <property type="entry name" value="RecX_HTH2"/>
    <property type="match status" value="1"/>
</dbReference>
<comment type="subcellular location">
    <subcellularLocation>
        <location evidence="1 5">Cytoplasm</location>
    </subcellularLocation>
</comment>
<accession>A0ABW8KIH5</accession>
<dbReference type="EMBL" id="JADIKL010000004">
    <property type="protein sequence ID" value="MFK2930927.1"/>
    <property type="molecule type" value="Genomic_DNA"/>
</dbReference>
<evidence type="ECO:0000256" key="5">
    <source>
        <dbReference type="HAMAP-Rule" id="MF_01114"/>
    </source>
</evidence>
<evidence type="ECO:0000256" key="1">
    <source>
        <dbReference type="ARBA" id="ARBA00004496"/>
    </source>
</evidence>
<evidence type="ECO:0000259" key="7">
    <source>
        <dbReference type="Pfam" id="PF02631"/>
    </source>
</evidence>
<protein>
    <recommendedName>
        <fullName evidence="3 5">Regulatory protein RecX</fullName>
    </recommendedName>
</protein>
<comment type="function">
    <text evidence="5">Modulates RecA activity.</text>
</comment>
<evidence type="ECO:0000313" key="10">
    <source>
        <dbReference type="EMBL" id="MFK2930927.1"/>
    </source>
</evidence>
<evidence type="ECO:0000259" key="9">
    <source>
        <dbReference type="Pfam" id="PF21982"/>
    </source>
</evidence>
<dbReference type="InterPro" id="IPR053924">
    <property type="entry name" value="RecX_HTH_2nd"/>
</dbReference>
<comment type="caution">
    <text evidence="10">The sequence shown here is derived from an EMBL/GenBank/DDBJ whole genome shotgun (WGS) entry which is preliminary data.</text>
</comment>
<evidence type="ECO:0000256" key="6">
    <source>
        <dbReference type="SAM" id="MobiDB-lite"/>
    </source>
</evidence>
<proteinExistence type="inferred from homology"/>
<dbReference type="Proteomes" id="UP001620397">
    <property type="component" value="Unassembled WGS sequence"/>
</dbReference>
<dbReference type="PANTHER" id="PTHR33602:SF1">
    <property type="entry name" value="REGULATORY PROTEIN RECX FAMILY PROTEIN"/>
    <property type="match status" value="1"/>
</dbReference>
<dbReference type="InterPro" id="IPR036388">
    <property type="entry name" value="WH-like_DNA-bd_sf"/>
</dbReference>
<feature type="domain" description="RecX first three-helical" evidence="9">
    <location>
        <begin position="15"/>
        <end position="54"/>
    </location>
</feature>
<dbReference type="InterPro" id="IPR053925">
    <property type="entry name" value="RecX_HTH_3rd"/>
</dbReference>
<dbReference type="InterPro" id="IPR053926">
    <property type="entry name" value="RecX_HTH_1st"/>
</dbReference>
<reference evidence="10 11" key="1">
    <citation type="submission" date="2020-10" db="EMBL/GenBank/DDBJ databases">
        <title>Phylogeny of dyella-like bacteria.</title>
        <authorList>
            <person name="Fu J."/>
        </authorList>
    </citation>
    <scope>NUCLEOTIDE SEQUENCE [LARGE SCALE GENOMIC DNA]</scope>
    <source>
        <strain evidence="10 11">DKC-1</strain>
    </source>
</reference>
<feature type="domain" description="RecX third three-helical" evidence="8">
    <location>
        <begin position="110"/>
        <end position="151"/>
    </location>
</feature>
<evidence type="ECO:0000256" key="4">
    <source>
        <dbReference type="ARBA" id="ARBA00022490"/>
    </source>
</evidence>
<gene>
    <name evidence="5" type="primary">recX</name>
    <name evidence="10" type="ORF">ISP14_08995</name>
</gene>
<dbReference type="Pfam" id="PF21981">
    <property type="entry name" value="RecX_HTH3"/>
    <property type="match status" value="1"/>
</dbReference>
<feature type="domain" description="RecX second three-helical" evidence="7">
    <location>
        <begin position="61"/>
        <end position="99"/>
    </location>
</feature>
<dbReference type="Pfam" id="PF21982">
    <property type="entry name" value="RecX_HTH1"/>
    <property type="match status" value="1"/>
</dbReference>
<evidence type="ECO:0000259" key="8">
    <source>
        <dbReference type="Pfam" id="PF21981"/>
    </source>
</evidence>
<dbReference type="PANTHER" id="PTHR33602">
    <property type="entry name" value="REGULATORY PROTEIN RECX FAMILY PROTEIN"/>
    <property type="match status" value="1"/>
</dbReference>
<dbReference type="RefSeq" id="WP_404538371.1">
    <property type="nucleotide sequence ID" value="NZ_JADIKL010000004.1"/>
</dbReference>
<keyword evidence="11" id="KW-1185">Reference proteome</keyword>
<name>A0ABW8KIH5_9GAMM</name>
<keyword evidence="4 5" id="KW-0963">Cytoplasm</keyword>
<evidence type="ECO:0000256" key="3">
    <source>
        <dbReference type="ARBA" id="ARBA00018111"/>
    </source>
</evidence>
<dbReference type="Gene3D" id="1.10.10.10">
    <property type="entry name" value="Winged helix-like DNA-binding domain superfamily/Winged helix DNA-binding domain"/>
    <property type="match status" value="3"/>
</dbReference>
<comment type="similarity">
    <text evidence="2 5">Belongs to the RecX family.</text>
</comment>
<dbReference type="HAMAP" id="MF_01114">
    <property type="entry name" value="RecX"/>
    <property type="match status" value="1"/>
</dbReference>
<organism evidence="10 11">
    <name type="scientific">Dyella agri</name>
    <dbReference type="NCBI Taxonomy" id="1926869"/>
    <lineage>
        <taxon>Bacteria</taxon>
        <taxon>Pseudomonadati</taxon>
        <taxon>Pseudomonadota</taxon>
        <taxon>Gammaproteobacteria</taxon>
        <taxon>Lysobacterales</taxon>
        <taxon>Rhodanobacteraceae</taxon>
        <taxon>Dyella</taxon>
    </lineage>
</organism>
<dbReference type="InterPro" id="IPR003783">
    <property type="entry name" value="Regulatory_RecX"/>
</dbReference>
<feature type="region of interest" description="Disordered" evidence="6">
    <location>
        <begin position="1"/>
        <end position="23"/>
    </location>
</feature>
<feature type="compositionally biased region" description="Basic and acidic residues" evidence="6">
    <location>
        <begin position="1"/>
        <end position="12"/>
    </location>
</feature>
<evidence type="ECO:0000256" key="2">
    <source>
        <dbReference type="ARBA" id="ARBA00009695"/>
    </source>
</evidence>
<sequence>MKRRDGEPDKPRPSAYDKALGLLARREQSRRELRRKLDQGGYAGDESDAALSRLADQHYQDDERFAGVLLRNRASQGYGPLRIRMELKTHGVSDAAIRRLLDESGVDWNANAAAQLRRHYGGKPATDRAGQGKRAQFLLRRGFAAATVRYATHAEVDDADEES</sequence>
<evidence type="ECO:0000313" key="11">
    <source>
        <dbReference type="Proteomes" id="UP001620397"/>
    </source>
</evidence>